<evidence type="ECO:0000313" key="4">
    <source>
        <dbReference type="EMBL" id="UUX93701.1"/>
    </source>
</evidence>
<dbReference type="GeneID" id="74307270"/>
<dbReference type="PROSITE" id="PS50110">
    <property type="entry name" value="RESPONSE_REGULATORY"/>
    <property type="match status" value="1"/>
</dbReference>
<dbReference type="SMART" id="SM00448">
    <property type="entry name" value="REC"/>
    <property type="match status" value="1"/>
</dbReference>
<dbReference type="KEGG" id="mend:L6E24_06185"/>
<dbReference type="Pfam" id="PF00072">
    <property type="entry name" value="Response_reg"/>
    <property type="match status" value="1"/>
</dbReference>
<feature type="domain" description="Response regulatory" evidence="3">
    <location>
        <begin position="3"/>
        <end position="120"/>
    </location>
</feature>
<feature type="modified residue" description="4-aspartylphosphate" evidence="2">
    <location>
        <position position="54"/>
    </location>
</feature>
<dbReference type="PANTHER" id="PTHR44591">
    <property type="entry name" value="STRESS RESPONSE REGULATOR PROTEIN 1"/>
    <property type="match status" value="1"/>
</dbReference>
<dbReference type="Proteomes" id="UP001060368">
    <property type="component" value="Chromosome"/>
</dbReference>
<keyword evidence="5" id="KW-1185">Reference proteome</keyword>
<dbReference type="GO" id="GO:0000160">
    <property type="term" value="P:phosphorelay signal transduction system"/>
    <property type="evidence" value="ECO:0007669"/>
    <property type="project" value="InterPro"/>
</dbReference>
<accession>A0A9E7PRF4</accession>
<dbReference type="EMBL" id="CP096115">
    <property type="protein sequence ID" value="UUX93701.1"/>
    <property type="molecule type" value="Genomic_DNA"/>
</dbReference>
<name>A0A9E7PRF4_9EURY</name>
<sequence>MALILIVEDEDLIGEFIRTVVTEVLGYESIGPVISCREAYQAAISERPDLILMDIRLAGEGDGITAAEKIRKKGIDVPIIFASASTEAATVKRAEGISNSEFLKKPFEIKDLIRYISKYV</sequence>
<proteinExistence type="predicted"/>
<keyword evidence="1 2" id="KW-0597">Phosphoprotein</keyword>
<evidence type="ECO:0000256" key="2">
    <source>
        <dbReference type="PROSITE-ProRule" id="PRU00169"/>
    </source>
</evidence>
<dbReference type="PANTHER" id="PTHR44591:SF3">
    <property type="entry name" value="RESPONSE REGULATORY DOMAIN-CONTAINING PROTEIN"/>
    <property type="match status" value="1"/>
</dbReference>
<protein>
    <submittedName>
        <fullName evidence="4">Response regulator</fullName>
    </submittedName>
</protein>
<dbReference type="InterPro" id="IPR050595">
    <property type="entry name" value="Bact_response_regulator"/>
</dbReference>
<dbReference type="InterPro" id="IPR001789">
    <property type="entry name" value="Sig_transdc_resp-reg_receiver"/>
</dbReference>
<dbReference type="RefSeq" id="WP_257743836.1">
    <property type="nucleotide sequence ID" value="NZ_CP096115.1"/>
</dbReference>
<organism evidence="4 5">
    <name type="scientific">Methanoplanus endosymbiosus</name>
    <dbReference type="NCBI Taxonomy" id="33865"/>
    <lineage>
        <taxon>Archaea</taxon>
        <taxon>Methanobacteriati</taxon>
        <taxon>Methanobacteriota</taxon>
        <taxon>Stenosarchaea group</taxon>
        <taxon>Methanomicrobia</taxon>
        <taxon>Methanomicrobiales</taxon>
        <taxon>Methanomicrobiaceae</taxon>
        <taxon>Methanoplanus</taxon>
    </lineage>
</organism>
<dbReference type="Gene3D" id="3.40.50.2300">
    <property type="match status" value="1"/>
</dbReference>
<dbReference type="SUPFAM" id="SSF52172">
    <property type="entry name" value="CheY-like"/>
    <property type="match status" value="1"/>
</dbReference>
<evidence type="ECO:0000256" key="1">
    <source>
        <dbReference type="ARBA" id="ARBA00022553"/>
    </source>
</evidence>
<dbReference type="InterPro" id="IPR011006">
    <property type="entry name" value="CheY-like_superfamily"/>
</dbReference>
<evidence type="ECO:0000259" key="3">
    <source>
        <dbReference type="PROSITE" id="PS50110"/>
    </source>
</evidence>
<evidence type="ECO:0000313" key="5">
    <source>
        <dbReference type="Proteomes" id="UP001060368"/>
    </source>
</evidence>
<reference evidence="4" key="1">
    <citation type="submission" date="2022-04" db="EMBL/GenBank/DDBJ databases">
        <title>Complete genome of Methanoplanus endosymbiosus DSM 3599.</title>
        <authorList>
            <person name="Chen S.-C."/>
            <person name="You Y.-T."/>
            <person name="Zhou Y.-Z."/>
            <person name="Lai M.-C."/>
        </authorList>
    </citation>
    <scope>NUCLEOTIDE SEQUENCE</scope>
    <source>
        <strain evidence="4">DSM 3599</strain>
    </source>
</reference>
<dbReference type="AlphaFoldDB" id="A0A9E7PRF4"/>
<gene>
    <name evidence="4" type="ORF">L6E24_06185</name>
</gene>